<proteinExistence type="predicted"/>
<accession>A0AAD3ZUW7</accession>
<dbReference type="EMBL" id="VZUQ01000068">
    <property type="protein sequence ID" value="KAB1179921.1"/>
    <property type="molecule type" value="Genomic_DNA"/>
</dbReference>
<dbReference type="RefSeq" id="WP_106338488.1">
    <property type="nucleotide sequence ID" value="NZ_JABXOQ010000075.1"/>
</dbReference>
<reference evidence="1 2" key="1">
    <citation type="submission" date="2019-09" db="EMBL/GenBank/DDBJ databases">
        <title>Photobacterium damselae subsp. damselae CDC-2227-81, a human clinical isolate.</title>
        <authorList>
            <person name="Osorio C.R."/>
        </authorList>
    </citation>
    <scope>NUCLEOTIDE SEQUENCE [LARGE SCALE GENOMIC DNA]</scope>
    <source>
        <strain evidence="1 2">CDC-2227-81</strain>
    </source>
</reference>
<gene>
    <name evidence="1" type="ORF">F6450_12110</name>
</gene>
<dbReference type="AlphaFoldDB" id="A0AAD3ZUW7"/>
<evidence type="ECO:0000313" key="2">
    <source>
        <dbReference type="Proteomes" id="UP000480943"/>
    </source>
</evidence>
<dbReference type="Proteomes" id="UP000480943">
    <property type="component" value="Unassembled WGS sequence"/>
</dbReference>
<name>A0AAD3ZUW7_PHODD</name>
<organism evidence="1 2">
    <name type="scientific">Photobacterium damselae subsp. damselae</name>
    <name type="common">Listonella damsela</name>
    <dbReference type="NCBI Taxonomy" id="85581"/>
    <lineage>
        <taxon>Bacteria</taxon>
        <taxon>Pseudomonadati</taxon>
        <taxon>Pseudomonadota</taxon>
        <taxon>Gammaproteobacteria</taxon>
        <taxon>Vibrionales</taxon>
        <taxon>Vibrionaceae</taxon>
        <taxon>Photobacterium</taxon>
    </lineage>
</organism>
<evidence type="ECO:0000313" key="1">
    <source>
        <dbReference type="EMBL" id="KAB1179921.1"/>
    </source>
</evidence>
<protein>
    <submittedName>
        <fullName evidence="1">Uncharacterized protein</fullName>
    </submittedName>
</protein>
<comment type="caution">
    <text evidence="1">The sequence shown here is derived from an EMBL/GenBank/DDBJ whole genome shotgun (WGS) entry which is preliminary data.</text>
</comment>
<sequence>MTNQSLSQSIIFGFEGDDLHTSDLLCKDENTLDNLDKIINDVDSALLDANLQHNTYLFDENLQKLRHELESISTRLKLLSIQSEGKN</sequence>